<accession>A0A192A6V3</accession>
<keyword evidence="9" id="KW-1185">Reference proteome</keyword>
<reference evidence="9" key="1">
    <citation type="submission" date="2016-06" db="EMBL/GenBank/DDBJ databases">
        <authorList>
            <person name="Xu Y."/>
            <person name="Nagy A."/>
            <person name="Yan X."/>
            <person name="Kim S.W."/>
            <person name="Haley B."/>
            <person name="Liu N.T."/>
            <person name="Nou X."/>
        </authorList>
    </citation>
    <scope>NUCLEOTIDE SEQUENCE [LARGE SCALE GENOMIC DNA]</scope>
    <source>
        <strain evidence="9">ATCC 49129</strain>
    </source>
</reference>
<dbReference type="InterPro" id="IPR050925">
    <property type="entry name" value="Rhomboid_protease_S54"/>
</dbReference>
<dbReference type="EMBL" id="CP016023">
    <property type="protein sequence ID" value="ANJ75986.1"/>
    <property type="molecule type" value="Genomic_DNA"/>
</dbReference>
<evidence type="ECO:0000313" key="8">
    <source>
        <dbReference type="EMBL" id="ANJ75986.1"/>
    </source>
</evidence>
<dbReference type="OrthoDB" id="9778341at2"/>
<evidence type="ECO:0000256" key="6">
    <source>
        <dbReference type="ARBA" id="ARBA00023136"/>
    </source>
</evidence>
<dbReference type="InterPro" id="IPR035952">
    <property type="entry name" value="Rhomboid-like_sf"/>
</dbReference>
<proteinExistence type="inferred from homology"/>
<gene>
    <name evidence="8" type="ORF">A9Y76_26380</name>
</gene>
<keyword evidence="3" id="KW-0812">Transmembrane</keyword>
<keyword evidence="8" id="KW-0645">Protease</keyword>
<dbReference type="AlphaFoldDB" id="A0A192A6V3"/>
<dbReference type="InterPro" id="IPR022764">
    <property type="entry name" value="Peptidase_S54_rhomboid_dom"/>
</dbReference>
<protein>
    <submittedName>
        <fullName evidence="8">Rhomboid family intramembrane serine protease</fullName>
    </submittedName>
</protein>
<evidence type="ECO:0000259" key="7">
    <source>
        <dbReference type="Pfam" id="PF01694"/>
    </source>
</evidence>
<organism evidence="8 9">
    <name type="scientific">Ralstonia insidiosa</name>
    <dbReference type="NCBI Taxonomy" id="190721"/>
    <lineage>
        <taxon>Bacteria</taxon>
        <taxon>Pseudomonadati</taxon>
        <taxon>Pseudomonadota</taxon>
        <taxon>Betaproteobacteria</taxon>
        <taxon>Burkholderiales</taxon>
        <taxon>Burkholderiaceae</taxon>
        <taxon>Ralstonia</taxon>
    </lineage>
</organism>
<keyword evidence="6" id="KW-0472">Membrane</keyword>
<comment type="similarity">
    <text evidence="2">Belongs to the peptidase S54 family.</text>
</comment>
<dbReference type="PANTHER" id="PTHR43731">
    <property type="entry name" value="RHOMBOID PROTEASE"/>
    <property type="match status" value="1"/>
</dbReference>
<keyword evidence="5" id="KW-1133">Transmembrane helix</keyword>
<evidence type="ECO:0000256" key="4">
    <source>
        <dbReference type="ARBA" id="ARBA00022801"/>
    </source>
</evidence>
<dbReference type="Pfam" id="PF01694">
    <property type="entry name" value="Rhomboid"/>
    <property type="match status" value="1"/>
</dbReference>
<evidence type="ECO:0000256" key="3">
    <source>
        <dbReference type="ARBA" id="ARBA00022692"/>
    </source>
</evidence>
<dbReference type="PANTHER" id="PTHR43731:SF14">
    <property type="entry name" value="PRESENILIN-ASSOCIATED RHOMBOID-LIKE PROTEIN, MITOCHONDRIAL"/>
    <property type="match status" value="1"/>
</dbReference>
<dbReference type="SUPFAM" id="SSF144091">
    <property type="entry name" value="Rhomboid-like"/>
    <property type="match status" value="1"/>
</dbReference>
<dbReference type="RefSeq" id="WP_064808919.1">
    <property type="nucleotide sequence ID" value="NZ_CP016023.1"/>
</dbReference>
<feature type="domain" description="Peptidase S54 rhomboid" evidence="7">
    <location>
        <begin position="251"/>
        <end position="390"/>
    </location>
</feature>
<dbReference type="GO" id="GO:0006508">
    <property type="term" value="P:proteolysis"/>
    <property type="evidence" value="ECO:0007669"/>
    <property type="project" value="UniProtKB-KW"/>
</dbReference>
<evidence type="ECO:0000256" key="1">
    <source>
        <dbReference type="ARBA" id="ARBA00004141"/>
    </source>
</evidence>
<sequence length="569" mass="61763">MDQVKSGGIATPDPRQETFFPSKRNPLKTTRISIWIGFGCAFAISLLALNGRTKAQLIAAGVILPLLLALDWFLRRQQGGGQPLITLTRSDITSGLFPGKQKRYLWRDIESVIVQTVQGTSYLLFRLNSSTGAAQKRGFRFGRDPSKRRLVLSSFDAADRERLLDSIHIHLQLQKGGAIDRSTPVNQFAVERKFEEKLKALAPKPRITYILIALNMLVWLVTLLLGGSVLQTPLDTLFNLGGNAAYEVQHGEWWRLLSAIFLHAGVVHLVINMIGLYSVGVAVERIYGPVAYVLIYLGAGLLGSALSLSFSAQHAIGVGASGAVFGVAGAWLVAVSRYRDEMPEALSKRLLTQLGSFILYSLVQGLITAGIDNAAHIGGLVGGCALAYILPARFNMERYREVLRSRCAIALAAAVAGISLLAFLAPIATLDHRQFFANSTAVVHGLSSFGNAVQALQADEHAFAAGKLSARQLIERNQTVHMPAIRRAAQALHAANLPQNDPRAALVRNATLCADLMIEGMNLTVMAVPESAGITSPDPQRLASIKTQLVEIGKQMRRDSEALQRRARN</sequence>
<evidence type="ECO:0000256" key="2">
    <source>
        <dbReference type="ARBA" id="ARBA00009045"/>
    </source>
</evidence>
<dbReference type="GO" id="GO:0016020">
    <property type="term" value="C:membrane"/>
    <property type="evidence" value="ECO:0007669"/>
    <property type="project" value="UniProtKB-SubCell"/>
</dbReference>
<dbReference type="GO" id="GO:0004252">
    <property type="term" value="F:serine-type endopeptidase activity"/>
    <property type="evidence" value="ECO:0007669"/>
    <property type="project" value="InterPro"/>
</dbReference>
<dbReference type="Gene3D" id="1.20.1540.10">
    <property type="entry name" value="Rhomboid-like"/>
    <property type="match status" value="1"/>
</dbReference>
<dbReference type="Proteomes" id="UP000078572">
    <property type="component" value="Chromosome 2"/>
</dbReference>
<keyword evidence="4" id="KW-0378">Hydrolase</keyword>
<evidence type="ECO:0000256" key="5">
    <source>
        <dbReference type="ARBA" id="ARBA00022989"/>
    </source>
</evidence>
<comment type="subcellular location">
    <subcellularLocation>
        <location evidence="1">Membrane</location>
        <topology evidence="1">Multi-pass membrane protein</topology>
    </subcellularLocation>
</comment>
<name>A0A192A6V3_9RALS</name>
<dbReference type="GeneID" id="61529578"/>
<evidence type="ECO:0000313" key="9">
    <source>
        <dbReference type="Proteomes" id="UP000078572"/>
    </source>
</evidence>